<sequence>MQLCEATGEEPTFPSAPLLLQKLTGTSALGKPGEHIFILFRLFLSGQDFIFSLCVFCFLLINKINFYDQYTLLHWFLSLFL</sequence>
<dbReference type="EMBL" id="CAAE01008002">
    <property type="protein sequence ID" value="CAF91053.1"/>
    <property type="molecule type" value="Genomic_DNA"/>
</dbReference>
<evidence type="ECO:0000313" key="2">
    <source>
        <dbReference type="EMBL" id="CAF91053.1"/>
    </source>
</evidence>
<evidence type="ECO:0000256" key="1">
    <source>
        <dbReference type="SAM" id="Phobius"/>
    </source>
</evidence>
<protein>
    <submittedName>
        <fullName evidence="2">(spotted green pufferfish) hypothetical protein</fullName>
    </submittedName>
</protein>
<proteinExistence type="predicted"/>
<name>Q4T7S9_TETNG</name>
<keyword evidence="1" id="KW-0472">Membrane</keyword>
<feature type="transmembrane region" description="Helical" evidence="1">
    <location>
        <begin position="36"/>
        <end position="61"/>
    </location>
</feature>
<keyword evidence="1" id="KW-1133">Transmembrane helix</keyword>
<keyword evidence="1" id="KW-0812">Transmembrane</keyword>
<dbReference type="AlphaFoldDB" id="Q4T7S9"/>
<gene>
    <name evidence="2" type="ORF">GSTENG00005573001</name>
</gene>
<reference evidence="2" key="2">
    <citation type="submission" date="2004-02" db="EMBL/GenBank/DDBJ databases">
        <authorList>
            <consortium name="Genoscope"/>
            <consortium name="Whitehead Institute Centre for Genome Research"/>
        </authorList>
    </citation>
    <scope>NUCLEOTIDE SEQUENCE</scope>
</reference>
<dbReference type="KEGG" id="tng:GSTEN00005573G001"/>
<organism evidence="2">
    <name type="scientific">Tetraodon nigroviridis</name>
    <name type="common">Spotted green pufferfish</name>
    <name type="synonym">Chelonodon nigroviridis</name>
    <dbReference type="NCBI Taxonomy" id="99883"/>
    <lineage>
        <taxon>Eukaryota</taxon>
        <taxon>Metazoa</taxon>
        <taxon>Chordata</taxon>
        <taxon>Craniata</taxon>
        <taxon>Vertebrata</taxon>
        <taxon>Euteleostomi</taxon>
        <taxon>Actinopterygii</taxon>
        <taxon>Neopterygii</taxon>
        <taxon>Teleostei</taxon>
        <taxon>Neoteleostei</taxon>
        <taxon>Acanthomorphata</taxon>
        <taxon>Eupercaria</taxon>
        <taxon>Tetraodontiformes</taxon>
        <taxon>Tetradontoidea</taxon>
        <taxon>Tetraodontidae</taxon>
        <taxon>Tetraodon</taxon>
    </lineage>
</organism>
<reference evidence="2" key="1">
    <citation type="journal article" date="2004" name="Nature">
        <title>Genome duplication in the teleost fish Tetraodon nigroviridis reveals the early vertebrate proto-karyotype.</title>
        <authorList>
            <person name="Jaillon O."/>
            <person name="Aury J.-M."/>
            <person name="Brunet F."/>
            <person name="Petit J.-L."/>
            <person name="Stange-Thomann N."/>
            <person name="Mauceli E."/>
            <person name="Bouneau L."/>
            <person name="Fischer C."/>
            <person name="Ozouf-Costaz C."/>
            <person name="Bernot A."/>
            <person name="Nicaud S."/>
            <person name="Jaffe D."/>
            <person name="Fisher S."/>
            <person name="Lutfalla G."/>
            <person name="Dossat C."/>
            <person name="Segurens B."/>
            <person name="Dasilva C."/>
            <person name="Salanoubat M."/>
            <person name="Levy M."/>
            <person name="Boudet N."/>
            <person name="Castellano S."/>
            <person name="Anthouard V."/>
            <person name="Jubin C."/>
            <person name="Castelli V."/>
            <person name="Katinka M."/>
            <person name="Vacherie B."/>
            <person name="Biemont C."/>
            <person name="Skalli Z."/>
            <person name="Cattolico L."/>
            <person name="Poulain J."/>
            <person name="De Berardinis V."/>
            <person name="Cruaud C."/>
            <person name="Duprat S."/>
            <person name="Brottier P."/>
            <person name="Coutanceau J.-P."/>
            <person name="Gouzy J."/>
            <person name="Parra G."/>
            <person name="Lardier G."/>
            <person name="Chapple C."/>
            <person name="McKernan K.J."/>
            <person name="McEwan P."/>
            <person name="Bosak S."/>
            <person name="Kellis M."/>
            <person name="Volff J.-N."/>
            <person name="Guigo R."/>
            <person name="Zody M.C."/>
            <person name="Mesirov J."/>
            <person name="Lindblad-Toh K."/>
            <person name="Birren B."/>
            <person name="Nusbaum C."/>
            <person name="Kahn D."/>
            <person name="Robinson-Rechavi M."/>
            <person name="Laudet V."/>
            <person name="Schachter V."/>
            <person name="Quetier F."/>
            <person name="Saurin W."/>
            <person name="Scarpelli C."/>
            <person name="Wincker P."/>
            <person name="Lander E.S."/>
            <person name="Weissenbach J."/>
            <person name="Roest Crollius H."/>
        </authorList>
    </citation>
    <scope>NUCLEOTIDE SEQUENCE [LARGE SCALE GENOMIC DNA]</scope>
</reference>
<accession>Q4T7S9</accession>
<comment type="caution">
    <text evidence="2">The sequence shown here is derived from an EMBL/GenBank/DDBJ whole genome shotgun (WGS) entry which is preliminary data.</text>
</comment>